<evidence type="ECO:0000259" key="1">
    <source>
        <dbReference type="Pfam" id="PF14294"/>
    </source>
</evidence>
<dbReference type="Pfam" id="PF14294">
    <property type="entry name" value="DUF4372"/>
    <property type="match status" value="1"/>
</dbReference>
<dbReference type="RefSeq" id="WP_009161790.1">
    <property type="nucleotide sequence ID" value="NZ_KB290974.1"/>
</dbReference>
<name>L1NI31_9BACT</name>
<dbReference type="InterPro" id="IPR025399">
    <property type="entry name" value="DUF4372"/>
</dbReference>
<accession>L1NI31</accession>
<comment type="caution">
    <text evidence="2">The sequence shown here is derived from an EMBL/GenBank/DDBJ whole genome shotgun (WGS) entry which is preliminary data.</text>
</comment>
<organism evidence="2 3">
    <name type="scientific">Hoylesella saccharolytica F0055</name>
    <dbReference type="NCBI Taxonomy" id="1127699"/>
    <lineage>
        <taxon>Bacteria</taxon>
        <taxon>Pseudomonadati</taxon>
        <taxon>Bacteroidota</taxon>
        <taxon>Bacteroidia</taxon>
        <taxon>Bacteroidales</taxon>
        <taxon>Prevotellaceae</taxon>
        <taxon>Hoylesella</taxon>
    </lineage>
</organism>
<evidence type="ECO:0000313" key="2">
    <source>
        <dbReference type="EMBL" id="EKY02915.1"/>
    </source>
</evidence>
<feature type="domain" description="DUF4372" evidence="1">
    <location>
        <begin position="8"/>
        <end position="81"/>
    </location>
</feature>
<dbReference type="STRING" id="1127699.HMPREF9151_00622"/>
<dbReference type="AlphaFoldDB" id="L1NI31"/>
<reference evidence="2 3" key="1">
    <citation type="submission" date="2012-05" db="EMBL/GenBank/DDBJ databases">
        <authorList>
            <person name="Weinstock G."/>
            <person name="Sodergren E."/>
            <person name="Lobos E.A."/>
            <person name="Fulton L."/>
            <person name="Fulton R."/>
            <person name="Courtney L."/>
            <person name="Fronick C."/>
            <person name="O'Laughlin M."/>
            <person name="Godfrey J."/>
            <person name="Wilson R.M."/>
            <person name="Miner T."/>
            <person name="Farmer C."/>
            <person name="Delehaunty K."/>
            <person name="Cordes M."/>
            <person name="Minx P."/>
            <person name="Tomlinson C."/>
            <person name="Chen J."/>
            <person name="Wollam A."/>
            <person name="Pepin K.H."/>
            <person name="Bhonagiri V."/>
            <person name="Zhang X."/>
            <person name="Suruliraj S."/>
            <person name="Warren W."/>
            <person name="Mitreva M."/>
            <person name="Mardis E.R."/>
            <person name="Wilson R.K."/>
        </authorList>
    </citation>
    <scope>NUCLEOTIDE SEQUENCE [LARGE SCALE GENOMIC DNA]</scope>
    <source>
        <strain evidence="2 3">F0055</strain>
    </source>
</reference>
<dbReference type="HOGENOM" id="CLU_154576_0_0_10"/>
<gene>
    <name evidence="2" type="ORF">HMPREF9151_00622</name>
</gene>
<dbReference type="EMBL" id="AMEP01000044">
    <property type="protein sequence ID" value="EKY02915.1"/>
    <property type="molecule type" value="Genomic_DNA"/>
</dbReference>
<dbReference type="PATRIC" id="fig|1127699.3.peg.571"/>
<keyword evidence="3" id="KW-1185">Reference proteome</keyword>
<proteinExistence type="predicted"/>
<protein>
    <recommendedName>
        <fullName evidence="1">DUF4372 domain-containing protein</fullName>
    </recommendedName>
</protein>
<dbReference type="Proteomes" id="UP000010433">
    <property type="component" value="Unassembled WGS sequence"/>
</dbReference>
<sequence length="137" mass="16017">MGKSTHFTGQPVYNQVIKLLNKQKIKQISLETPRSEAYVKRLDGWTHLLIMCFGILKHFDSLREVEIGMKAEVNKLHHLGIDDVARRSTLAEANKRRPQAFFANVYAYLLERYSSFLADSRPKGEQWTWEKLLIQLR</sequence>
<evidence type="ECO:0000313" key="3">
    <source>
        <dbReference type="Proteomes" id="UP000010433"/>
    </source>
</evidence>